<dbReference type="PANTHER" id="PTHR31717">
    <property type="entry name" value="ZINC FINGER PROTEIN CONSTANS-LIKE 10"/>
    <property type="match status" value="1"/>
</dbReference>
<keyword evidence="1" id="KW-0479">Metal-binding</keyword>
<organism evidence="5 6">
    <name type="scientific">Taxus chinensis</name>
    <name type="common">Chinese yew</name>
    <name type="synonym">Taxus wallichiana var. chinensis</name>
    <dbReference type="NCBI Taxonomy" id="29808"/>
    <lineage>
        <taxon>Eukaryota</taxon>
        <taxon>Viridiplantae</taxon>
        <taxon>Streptophyta</taxon>
        <taxon>Embryophyta</taxon>
        <taxon>Tracheophyta</taxon>
        <taxon>Spermatophyta</taxon>
        <taxon>Pinopsida</taxon>
        <taxon>Pinidae</taxon>
        <taxon>Conifers II</taxon>
        <taxon>Cupressales</taxon>
        <taxon>Taxaceae</taxon>
        <taxon>Taxus</taxon>
    </lineage>
</organism>
<dbReference type="PANTHER" id="PTHR31717:SF45">
    <property type="entry name" value="ZINC FINGER PROTEIN CONSTANS-LIKE 14-RELATED"/>
    <property type="match status" value="1"/>
</dbReference>
<keyword evidence="6" id="KW-1185">Reference proteome</keyword>
<proteinExistence type="predicted"/>
<evidence type="ECO:0000256" key="1">
    <source>
        <dbReference type="ARBA" id="ARBA00022723"/>
    </source>
</evidence>
<sequence length="440" mass="47876">MLLVSVYHVHSANALSERHARTLLCDMCNVQPAVVQCINHRLFLCQNCDKDTHFSSESQHRKRFLNSYTGCPSATQLANLWGCNLDEREGSISGSPNEKGSDNSGPGHLFNSLEGFKENFGSWIDSSSPSMVTLSLSEPNTNPNTTLGSPEDSSFGTAALSKTCEDHQFQSKQMHVIIQQLLDLQKLQPLGSMKLKNHHEMQAVVPAQVQEQMQDVSLIIPDSEHPKSDTNVEMSIQEDSFWHCTSASQSNQLWGENMQDLGLCDADERCDPFHMSDIDLTFENYEDIFGGPQGEGTSIFEDVEAACSSMDKDVSFADSSGCNESSRKLRAGTPAGYIALSSQEPGKAGSAALPETGVVHGVTDLSGPGNIQSALPVCSSFSLSLSSLSGESSAADYHDCGLSPMILKGEPTWGPSNSDSLFSQARDNAMMRYKEKKKLR</sequence>
<dbReference type="CDD" id="cd19821">
    <property type="entry name" value="Bbox1_BBX-like"/>
    <property type="match status" value="1"/>
</dbReference>
<feature type="compositionally biased region" description="Polar residues" evidence="4">
    <location>
        <begin position="138"/>
        <end position="154"/>
    </location>
</feature>
<keyword evidence="2" id="KW-0863">Zinc-finger</keyword>
<evidence type="ECO:0000256" key="4">
    <source>
        <dbReference type="SAM" id="MobiDB-lite"/>
    </source>
</evidence>
<dbReference type="EMBL" id="JAHRHJ020000008">
    <property type="protein sequence ID" value="KAH9306384.1"/>
    <property type="molecule type" value="Genomic_DNA"/>
</dbReference>
<dbReference type="Proteomes" id="UP000824469">
    <property type="component" value="Unassembled WGS sequence"/>
</dbReference>
<evidence type="ECO:0000313" key="5">
    <source>
        <dbReference type="EMBL" id="KAH9306384.1"/>
    </source>
</evidence>
<evidence type="ECO:0000313" key="6">
    <source>
        <dbReference type="Proteomes" id="UP000824469"/>
    </source>
</evidence>
<dbReference type="AlphaFoldDB" id="A0AA38FLL4"/>
<feature type="non-terminal residue" evidence="5">
    <location>
        <position position="1"/>
    </location>
</feature>
<gene>
    <name evidence="5" type="ORF">KI387_010788</name>
</gene>
<feature type="region of interest" description="Disordered" evidence="4">
    <location>
        <begin position="131"/>
        <end position="154"/>
    </location>
</feature>
<accession>A0AA38FLL4</accession>
<evidence type="ECO:0000256" key="3">
    <source>
        <dbReference type="ARBA" id="ARBA00022833"/>
    </source>
</evidence>
<evidence type="ECO:0000256" key="2">
    <source>
        <dbReference type="ARBA" id="ARBA00022771"/>
    </source>
</evidence>
<protein>
    <submittedName>
        <fullName evidence="5">Uncharacterized protein</fullName>
    </submittedName>
</protein>
<comment type="caution">
    <text evidence="5">The sequence shown here is derived from an EMBL/GenBank/DDBJ whole genome shotgun (WGS) entry which is preliminary data.</text>
</comment>
<dbReference type="GO" id="GO:0008270">
    <property type="term" value="F:zinc ion binding"/>
    <property type="evidence" value="ECO:0007669"/>
    <property type="project" value="UniProtKB-KW"/>
</dbReference>
<keyword evidence="3" id="KW-0862">Zinc</keyword>
<dbReference type="InterPro" id="IPR049808">
    <property type="entry name" value="CONSTANS-like_Bbox1"/>
</dbReference>
<reference evidence="5 6" key="1">
    <citation type="journal article" date="2021" name="Nat. Plants">
        <title>The Taxus genome provides insights into paclitaxel biosynthesis.</title>
        <authorList>
            <person name="Xiong X."/>
            <person name="Gou J."/>
            <person name="Liao Q."/>
            <person name="Li Y."/>
            <person name="Zhou Q."/>
            <person name="Bi G."/>
            <person name="Li C."/>
            <person name="Du R."/>
            <person name="Wang X."/>
            <person name="Sun T."/>
            <person name="Guo L."/>
            <person name="Liang H."/>
            <person name="Lu P."/>
            <person name="Wu Y."/>
            <person name="Zhang Z."/>
            <person name="Ro D.K."/>
            <person name="Shang Y."/>
            <person name="Huang S."/>
            <person name="Yan J."/>
        </authorList>
    </citation>
    <scope>NUCLEOTIDE SEQUENCE [LARGE SCALE GENOMIC DNA]</scope>
    <source>
        <strain evidence="5">Ta-2019</strain>
    </source>
</reference>
<name>A0AA38FLL4_TAXCH</name>